<dbReference type="NCBIfam" id="TIGR02509">
    <property type="entry name" value="type_III_yopR"/>
    <property type="match status" value="1"/>
</dbReference>
<gene>
    <name evidence="2" type="ORF">K05K4_17510</name>
</gene>
<dbReference type="RefSeq" id="WP_086046799.1">
    <property type="nucleotide sequence ID" value="NZ_CP017889.1"/>
</dbReference>
<dbReference type="EMBL" id="CP017902">
    <property type="protein sequence ID" value="ARP18587.1"/>
    <property type="molecule type" value="Genomic_DNA"/>
</dbReference>
<dbReference type="InterPro" id="IPR041814">
    <property type="entry name" value="YopR_core"/>
</dbReference>
<name>A0A1W6V0B8_VIBAL</name>
<feature type="region of interest" description="Disordered" evidence="1">
    <location>
        <begin position="1"/>
        <end position="51"/>
    </location>
</feature>
<dbReference type="GO" id="GO:0030257">
    <property type="term" value="C:type III protein secretion system complex"/>
    <property type="evidence" value="ECO:0007669"/>
    <property type="project" value="InterPro"/>
</dbReference>
<feature type="compositionally biased region" description="Basic and acidic residues" evidence="1">
    <location>
        <begin position="18"/>
        <end position="51"/>
    </location>
</feature>
<dbReference type="Pfam" id="PF09025">
    <property type="entry name" value="T3SS_needle_reg"/>
    <property type="match status" value="1"/>
</dbReference>
<feature type="compositionally biased region" description="Polar residues" evidence="1">
    <location>
        <begin position="1"/>
        <end position="17"/>
    </location>
</feature>
<accession>A0A1W6V0B8</accession>
<protein>
    <submittedName>
        <fullName evidence="2">YopR Core</fullName>
    </submittedName>
</protein>
<organism evidence="2">
    <name type="scientific">Vibrio alginolyticus</name>
    <dbReference type="NCBI Taxonomy" id="663"/>
    <lineage>
        <taxon>Bacteria</taxon>
        <taxon>Pseudomonadati</taxon>
        <taxon>Pseudomonadota</taxon>
        <taxon>Gammaproteobacteria</taxon>
        <taxon>Vibrionales</taxon>
        <taxon>Vibrionaceae</taxon>
        <taxon>Vibrio</taxon>
    </lineage>
</organism>
<evidence type="ECO:0000256" key="1">
    <source>
        <dbReference type="SAM" id="MobiDB-lite"/>
    </source>
</evidence>
<evidence type="ECO:0000313" key="2">
    <source>
        <dbReference type="EMBL" id="ARP18587.1"/>
    </source>
</evidence>
<dbReference type="AlphaFoldDB" id="A0A1W6V0B8"/>
<dbReference type="InterPro" id="IPR013349">
    <property type="entry name" value="T3SS_YopR"/>
</dbReference>
<sequence length="211" mass="24158">MIIDSSNLGLQHQSLRQSESRHYERSDEDKMKTLMERSDKQEQVSHVSPKEKLEKTEAKLAEIKAWYESLKDAEVVSKQSVLSSLNEAFSYPQVKREAMWYAFHEAKSEKGNEQPQSDLLKVLKQELLGNFSGQLIAEPPADKTALKAMLAQHFPLGAQKEQALWHCWAELKSLPDMASTLDMVRDELSFMIQKNAMVKNIMTHSHKLDLS</sequence>
<proteinExistence type="predicted"/>
<dbReference type="Gene3D" id="1.10.10.1000">
    <property type="entry name" value="Type III secretion system virulence factor YopR, core domain"/>
    <property type="match status" value="1"/>
</dbReference>
<dbReference type="SUPFAM" id="SSF140591">
    <property type="entry name" value="Type III secretion system domain"/>
    <property type="match status" value="1"/>
</dbReference>
<reference evidence="2" key="1">
    <citation type="submission" date="2016-10" db="EMBL/GenBank/DDBJ databases">
        <title>The High Quality Genome of Vibrio alginolyticus K01M1.</title>
        <authorList>
            <person name="Wendling C."/>
            <person name="Chibani C.M."/>
            <person name="Hertel R."/>
            <person name="Sproer C."/>
            <person name="Bunk B."/>
            <person name="Overmann J."/>
            <person name="Roth O."/>
            <person name="Liesegang H."/>
        </authorList>
    </citation>
    <scope>NUCLEOTIDE SEQUENCE</scope>
    <source>
        <strain evidence="2">K05K4</strain>
    </source>
</reference>
<dbReference type="GO" id="GO:0030254">
    <property type="term" value="P:protein secretion by the type III secretion system"/>
    <property type="evidence" value="ECO:0007669"/>
    <property type="project" value="InterPro"/>
</dbReference>